<keyword evidence="2" id="KW-0812">Transmembrane</keyword>
<accession>A0A2H3JCF1</accession>
<sequence>MAEFIQRLDPSKLVLVETVLSFAGSAFETPYYNLPIFLFGMYVQEQAEAAQSMQAFTYLLGASVLYDFIWMYNHAQHWFIKLIFLLTLVLKVPTILAFATALQQRGGQISGLSFRGNDLAGATVWSMPGGFTSGGREGYQTVDEPSDSQTPKPLGAAPATSNQTSAPGAYHNV</sequence>
<feature type="transmembrane region" description="Helical" evidence="2">
    <location>
        <begin position="20"/>
        <end position="43"/>
    </location>
</feature>
<keyword evidence="4" id="KW-1185">Reference proteome</keyword>
<feature type="transmembrane region" description="Helical" evidence="2">
    <location>
        <begin position="55"/>
        <end position="72"/>
    </location>
</feature>
<protein>
    <submittedName>
        <fullName evidence="3">Uncharacterized protein</fullName>
    </submittedName>
</protein>
<feature type="transmembrane region" description="Helical" evidence="2">
    <location>
        <begin position="78"/>
        <end position="102"/>
    </location>
</feature>
<evidence type="ECO:0000313" key="3">
    <source>
        <dbReference type="EMBL" id="PCH33637.1"/>
    </source>
</evidence>
<gene>
    <name evidence="3" type="ORF">WOLCODRAFT_93886</name>
</gene>
<dbReference type="OrthoDB" id="2500246at2759"/>
<dbReference type="AlphaFoldDB" id="A0A2H3JCF1"/>
<proteinExistence type="predicted"/>
<feature type="region of interest" description="Disordered" evidence="1">
    <location>
        <begin position="136"/>
        <end position="173"/>
    </location>
</feature>
<dbReference type="EMBL" id="KB467831">
    <property type="protein sequence ID" value="PCH33637.1"/>
    <property type="molecule type" value="Genomic_DNA"/>
</dbReference>
<evidence type="ECO:0000313" key="4">
    <source>
        <dbReference type="Proteomes" id="UP000218811"/>
    </source>
</evidence>
<evidence type="ECO:0000256" key="2">
    <source>
        <dbReference type="SAM" id="Phobius"/>
    </source>
</evidence>
<keyword evidence="2" id="KW-0472">Membrane</keyword>
<keyword evidence="2" id="KW-1133">Transmembrane helix</keyword>
<name>A0A2H3JCF1_WOLCO</name>
<dbReference type="Proteomes" id="UP000218811">
    <property type="component" value="Unassembled WGS sequence"/>
</dbReference>
<dbReference type="OMA" id="PIYNFPL"/>
<organism evidence="3 4">
    <name type="scientific">Wolfiporia cocos (strain MD-104)</name>
    <name type="common">Brown rot fungus</name>
    <dbReference type="NCBI Taxonomy" id="742152"/>
    <lineage>
        <taxon>Eukaryota</taxon>
        <taxon>Fungi</taxon>
        <taxon>Dikarya</taxon>
        <taxon>Basidiomycota</taxon>
        <taxon>Agaricomycotina</taxon>
        <taxon>Agaricomycetes</taxon>
        <taxon>Polyporales</taxon>
        <taxon>Phaeolaceae</taxon>
        <taxon>Wolfiporia</taxon>
    </lineage>
</organism>
<evidence type="ECO:0000256" key="1">
    <source>
        <dbReference type="SAM" id="MobiDB-lite"/>
    </source>
</evidence>
<reference evidence="3 4" key="1">
    <citation type="journal article" date="2012" name="Science">
        <title>The Paleozoic origin of enzymatic lignin decomposition reconstructed from 31 fungal genomes.</title>
        <authorList>
            <person name="Floudas D."/>
            <person name="Binder M."/>
            <person name="Riley R."/>
            <person name="Barry K."/>
            <person name="Blanchette R.A."/>
            <person name="Henrissat B."/>
            <person name="Martinez A.T."/>
            <person name="Otillar R."/>
            <person name="Spatafora J.W."/>
            <person name="Yadav J.S."/>
            <person name="Aerts A."/>
            <person name="Benoit I."/>
            <person name="Boyd A."/>
            <person name="Carlson A."/>
            <person name="Copeland A."/>
            <person name="Coutinho P.M."/>
            <person name="de Vries R.P."/>
            <person name="Ferreira P."/>
            <person name="Findley K."/>
            <person name="Foster B."/>
            <person name="Gaskell J."/>
            <person name="Glotzer D."/>
            <person name="Gorecki P."/>
            <person name="Heitman J."/>
            <person name="Hesse C."/>
            <person name="Hori C."/>
            <person name="Igarashi K."/>
            <person name="Jurgens J.A."/>
            <person name="Kallen N."/>
            <person name="Kersten P."/>
            <person name="Kohler A."/>
            <person name="Kuees U."/>
            <person name="Kumar T.K.A."/>
            <person name="Kuo A."/>
            <person name="LaButti K."/>
            <person name="Larrondo L.F."/>
            <person name="Lindquist E."/>
            <person name="Ling A."/>
            <person name="Lombard V."/>
            <person name="Lucas S."/>
            <person name="Lundell T."/>
            <person name="Martin R."/>
            <person name="McLaughlin D.J."/>
            <person name="Morgenstern I."/>
            <person name="Morin E."/>
            <person name="Murat C."/>
            <person name="Nagy L.G."/>
            <person name="Nolan M."/>
            <person name="Ohm R.A."/>
            <person name="Patyshakuliyeva A."/>
            <person name="Rokas A."/>
            <person name="Ruiz-Duenas F.J."/>
            <person name="Sabat G."/>
            <person name="Salamov A."/>
            <person name="Samejima M."/>
            <person name="Schmutz J."/>
            <person name="Slot J.C."/>
            <person name="St John F."/>
            <person name="Stenlid J."/>
            <person name="Sun H."/>
            <person name="Sun S."/>
            <person name="Syed K."/>
            <person name="Tsang A."/>
            <person name="Wiebenga A."/>
            <person name="Young D."/>
            <person name="Pisabarro A."/>
            <person name="Eastwood D.C."/>
            <person name="Martin F."/>
            <person name="Cullen D."/>
            <person name="Grigoriev I.V."/>
            <person name="Hibbett D.S."/>
        </authorList>
    </citation>
    <scope>NUCLEOTIDE SEQUENCE [LARGE SCALE GENOMIC DNA]</scope>
    <source>
        <strain evidence="3 4">MD-104</strain>
    </source>
</reference>